<dbReference type="EMBL" id="JAPTMU010000016">
    <property type="protein sequence ID" value="KAJ4930051.1"/>
    <property type="molecule type" value="Genomic_DNA"/>
</dbReference>
<protein>
    <recommendedName>
        <fullName evidence="2">non-specific serine/threonine protein kinase</fullName>
        <ecNumber evidence="2">2.7.11.1</ecNumber>
    </recommendedName>
</protein>
<feature type="compositionally biased region" description="Polar residues" evidence="10">
    <location>
        <begin position="514"/>
        <end position="524"/>
    </location>
</feature>
<proteinExistence type="inferred from homology"/>
<feature type="region of interest" description="Disordered" evidence="10">
    <location>
        <begin position="1068"/>
        <end position="1094"/>
    </location>
</feature>
<evidence type="ECO:0000256" key="3">
    <source>
        <dbReference type="ARBA" id="ARBA00022527"/>
    </source>
</evidence>
<comment type="similarity">
    <text evidence="1">Belongs to the protein kinase superfamily. STE Ser/Thr protein kinase family. STE20 subfamily.</text>
</comment>
<feature type="compositionally biased region" description="Polar residues" evidence="10">
    <location>
        <begin position="407"/>
        <end position="427"/>
    </location>
</feature>
<comment type="catalytic activity">
    <reaction evidence="8">
        <text>L-seryl-[protein] + ATP = O-phospho-L-seryl-[protein] + ADP + H(+)</text>
        <dbReference type="Rhea" id="RHEA:17989"/>
        <dbReference type="Rhea" id="RHEA-COMP:9863"/>
        <dbReference type="Rhea" id="RHEA-COMP:11604"/>
        <dbReference type="ChEBI" id="CHEBI:15378"/>
        <dbReference type="ChEBI" id="CHEBI:29999"/>
        <dbReference type="ChEBI" id="CHEBI:30616"/>
        <dbReference type="ChEBI" id="CHEBI:83421"/>
        <dbReference type="ChEBI" id="CHEBI:456216"/>
        <dbReference type="EC" id="2.7.11.1"/>
    </reaction>
</comment>
<evidence type="ECO:0000256" key="5">
    <source>
        <dbReference type="ARBA" id="ARBA00022679"/>
    </source>
</evidence>
<organism evidence="12 13">
    <name type="scientific">Pogonophryne albipinna</name>
    <dbReference type="NCBI Taxonomy" id="1090488"/>
    <lineage>
        <taxon>Eukaryota</taxon>
        <taxon>Metazoa</taxon>
        <taxon>Chordata</taxon>
        <taxon>Craniata</taxon>
        <taxon>Vertebrata</taxon>
        <taxon>Euteleostomi</taxon>
        <taxon>Actinopterygii</taxon>
        <taxon>Neopterygii</taxon>
        <taxon>Teleostei</taxon>
        <taxon>Neoteleostei</taxon>
        <taxon>Acanthomorphata</taxon>
        <taxon>Eupercaria</taxon>
        <taxon>Perciformes</taxon>
        <taxon>Notothenioidei</taxon>
        <taxon>Pogonophryne</taxon>
    </lineage>
</organism>
<keyword evidence="3" id="KW-0723">Serine/threonine-protein kinase</keyword>
<feature type="compositionally biased region" description="Basic and acidic residues" evidence="10">
    <location>
        <begin position="459"/>
        <end position="483"/>
    </location>
</feature>
<evidence type="ECO:0000256" key="2">
    <source>
        <dbReference type="ARBA" id="ARBA00012513"/>
    </source>
</evidence>
<name>A0AAD6ASA6_9TELE</name>
<dbReference type="SUPFAM" id="SSF56112">
    <property type="entry name" value="Protein kinase-like (PK-like)"/>
    <property type="match status" value="1"/>
</dbReference>
<feature type="domain" description="Protein kinase" evidence="11">
    <location>
        <begin position="21"/>
        <end position="306"/>
    </location>
</feature>
<dbReference type="PANTHER" id="PTHR46538:SF2">
    <property type="entry name" value="NON-SPECIFIC SERINE_THREONINE PROTEIN KINASE"/>
    <property type="match status" value="1"/>
</dbReference>
<feature type="compositionally biased region" description="Basic and acidic residues" evidence="10">
    <location>
        <begin position="960"/>
        <end position="991"/>
    </location>
</feature>
<evidence type="ECO:0000256" key="4">
    <source>
        <dbReference type="ARBA" id="ARBA00022553"/>
    </source>
</evidence>
<dbReference type="PROSITE" id="PS50011">
    <property type="entry name" value="PROTEIN_KINASE_DOM"/>
    <property type="match status" value="1"/>
</dbReference>
<comment type="caution">
    <text evidence="12">The sequence shown here is derived from an EMBL/GenBank/DDBJ whole genome shotgun (WGS) entry which is preliminary data.</text>
</comment>
<evidence type="ECO:0000256" key="7">
    <source>
        <dbReference type="ARBA" id="ARBA00047899"/>
    </source>
</evidence>
<dbReference type="FunFam" id="1.10.510.10:FF:001298">
    <property type="entry name" value="STE20-like kinase"/>
    <property type="match status" value="1"/>
</dbReference>
<evidence type="ECO:0000259" key="11">
    <source>
        <dbReference type="PROSITE" id="PS50011"/>
    </source>
</evidence>
<sequence length="1094" mass="125564">MKKKVKQYEHVHRDINPNDLWEIIGELGDGAFGKVYKMLSHSPCKSGGFRPPPGCVVCRVSIGHWARNKETGVLAAAKLIETKCEEELEDYIVEIDILAKCDHRYIVKLLDAFYHDNKLWIMIEFCPGGAVDATMLELDRGLTEPQIKVVCRQMLEALTYLHSMKIIHRDLKAGNILLMLDGDIKMADFGVSAKNTKTLQRRDSFIGTPYWMAPEVVMCETMKDAPYDYKADVWSLGITLIELAQIEPPHHELNPMRVLLKIAKSEPPTLEQPHKWSQDFKDFLKKSLDKNPETRPTVTQLIEPMVCLDYPEPATSGQLERGSDENPRPGPAGNSACALQWGEGDGRGPVFGALLEHPFVRKVTSNRPLRELVAEAKAEVMEEIEDNREEGEEDDAMELTLSPGKEPSQTSQTSLEGDQSLTTQAPTTPVPLPRKRAEAEEEPGMVVPVPLPRQGLPPKDPEELGDKLPDEVIHESEKSESEASTKTSNSDSGIEDGKSTPTSEEKVAVETPETEQPPSLTKPTSGEHVDIFMVSNDPEVPKVKVTEDESMTNGGLPTPSKSTSVTPAPSPTPSTAPTLMPTPRSEPNGSLTKGTPDRTSTGGNAEAVSPFINGGIINKRYSYSGSMASESMDMSNHKANISMSARDFSSKTLKRTRKFIIDGVEVSVTTSKIIKDDEKKDEEMRFLRRQELRELRLLQKEEHRAQAGLNTKLESQREQMQRRFDQEMNAKKKHYDVELENLEKFQKQTIEKMEGDHHVKLKEETKRIKFEQERDLHRFQDQIKHKKKEVKQSVDKLPRSQRKESLKQRMTSFQENKLKDEDKFVAAQRHHLDTTLNRIITSNKREIAETERECLNKKQQLIREHEATIWDMEEKNLYERHQLLKQQLKDQYFLQRHQLLKKHEKEQEQMQCYNQRMIEILKARQQQEKSRMPKIQRGEAKTRMAMFKKSLRINSTGSSSEDREKIKQFSQQEERRQKAERLNQQQKHENQMREMIGQCESNIRELQQLQNEKCHLLIENETQRLKQLDEQHNQLMKDWRDQLKPRKKVLEEELSIKKREQEAFFKIGESSDCPNPSSPHKLSKFVPYQDSSTT</sequence>
<dbReference type="InterPro" id="IPR000719">
    <property type="entry name" value="Prot_kinase_dom"/>
</dbReference>
<keyword evidence="5" id="KW-0808">Transferase</keyword>
<feature type="region of interest" description="Disordered" evidence="10">
    <location>
        <begin position="951"/>
        <end position="991"/>
    </location>
</feature>
<feature type="compositionally biased region" description="Basic and acidic residues" evidence="10">
    <location>
        <begin position="790"/>
        <end position="807"/>
    </location>
</feature>
<dbReference type="Proteomes" id="UP001219934">
    <property type="component" value="Unassembled WGS sequence"/>
</dbReference>
<dbReference type="PANTHER" id="PTHR46538">
    <property type="entry name" value="PROTEIN KINASE DOMAIN-CONTAINING PROTEIN"/>
    <property type="match status" value="1"/>
</dbReference>
<keyword evidence="9" id="KW-0175">Coiled coil</keyword>
<evidence type="ECO:0000313" key="12">
    <source>
        <dbReference type="EMBL" id="KAJ4930051.1"/>
    </source>
</evidence>
<feature type="compositionally biased region" description="Polar residues" evidence="10">
    <location>
        <begin position="585"/>
        <end position="603"/>
    </location>
</feature>
<dbReference type="AlphaFoldDB" id="A0AAD6ASA6"/>
<feature type="coiled-coil region" evidence="9">
    <location>
        <begin position="840"/>
        <end position="916"/>
    </location>
</feature>
<dbReference type="PROSITE" id="PS00108">
    <property type="entry name" value="PROTEIN_KINASE_ST"/>
    <property type="match status" value="1"/>
</dbReference>
<dbReference type="InterPro" id="IPR008271">
    <property type="entry name" value="Ser/Thr_kinase_AS"/>
</dbReference>
<feature type="compositionally biased region" description="Acidic residues" evidence="10">
    <location>
        <begin position="384"/>
        <end position="397"/>
    </location>
</feature>
<feature type="compositionally biased region" description="Low complexity" evidence="10">
    <location>
        <begin position="557"/>
        <end position="567"/>
    </location>
</feature>
<dbReference type="InterPro" id="IPR011009">
    <property type="entry name" value="Kinase-like_dom_sf"/>
</dbReference>
<dbReference type="GO" id="GO:0004674">
    <property type="term" value="F:protein serine/threonine kinase activity"/>
    <property type="evidence" value="ECO:0007669"/>
    <property type="project" value="UniProtKB-KW"/>
</dbReference>
<keyword evidence="13" id="KW-1185">Reference proteome</keyword>
<evidence type="ECO:0000256" key="1">
    <source>
        <dbReference type="ARBA" id="ARBA00008874"/>
    </source>
</evidence>
<dbReference type="InterPro" id="IPR022165">
    <property type="entry name" value="PKK"/>
</dbReference>
<dbReference type="SMART" id="SM00220">
    <property type="entry name" value="S_TKc"/>
    <property type="match status" value="1"/>
</dbReference>
<gene>
    <name evidence="12" type="ORF">JOQ06_019066</name>
</gene>
<accession>A0AAD6ASA6</accession>
<comment type="catalytic activity">
    <reaction evidence="7">
        <text>L-threonyl-[protein] + ATP = O-phospho-L-threonyl-[protein] + ADP + H(+)</text>
        <dbReference type="Rhea" id="RHEA:46608"/>
        <dbReference type="Rhea" id="RHEA-COMP:11060"/>
        <dbReference type="Rhea" id="RHEA-COMP:11605"/>
        <dbReference type="ChEBI" id="CHEBI:15378"/>
        <dbReference type="ChEBI" id="CHEBI:30013"/>
        <dbReference type="ChEBI" id="CHEBI:30616"/>
        <dbReference type="ChEBI" id="CHEBI:61977"/>
        <dbReference type="ChEBI" id="CHEBI:456216"/>
        <dbReference type="EC" id="2.7.11.1"/>
    </reaction>
</comment>
<feature type="compositionally biased region" description="Basic and acidic residues" evidence="10">
    <location>
        <begin position="495"/>
        <end position="508"/>
    </location>
</feature>
<keyword evidence="6" id="KW-0418">Kinase</keyword>
<feature type="region of interest" description="Disordered" evidence="10">
    <location>
        <begin position="384"/>
        <end position="609"/>
    </location>
</feature>
<dbReference type="Gene3D" id="3.30.200.20">
    <property type="entry name" value="Phosphorylase Kinase, domain 1"/>
    <property type="match status" value="1"/>
</dbReference>
<dbReference type="Pfam" id="PF12474">
    <property type="entry name" value="PKK"/>
    <property type="match status" value="2"/>
</dbReference>
<evidence type="ECO:0000313" key="13">
    <source>
        <dbReference type="Proteomes" id="UP001219934"/>
    </source>
</evidence>
<dbReference type="GO" id="GO:0005524">
    <property type="term" value="F:ATP binding"/>
    <property type="evidence" value="ECO:0007669"/>
    <property type="project" value="InterPro"/>
</dbReference>
<evidence type="ECO:0000256" key="8">
    <source>
        <dbReference type="ARBA" id="ARBA00048679"/>
    </source>
</evidence>
<feature type="region of interest" description="Disordered" evidence="10">
    <location>
        <begin position="783"/>
        <end position="809"/>
    </location>
</feature>
<reference evidence="12" key="1">
    <citation type="submission" date="2022-11" db="EMBL/GenBank/DDBJ databases">
        <title>Chromosome-level genome of Pogonophryne albipinna.</title>
        <authorList>
            <person name="Jo E."/>
        </authorList>
    </citation>
    <scope>NUCLEOTIDE SEQUENCE</scope>
    <source>
        <strain evidence="12">SGF0006</strain>
        <tissue evidence="12">Muscle</tissue>
    </source>
</reference>
<evidence type="ECO:0000256" key="9">
    <source>
        <dbReference type="SAM" id="Coils"/>
    </source>
</evidence>
<dbReference type="EC" id="2.7.11.1" evidence="2"/>
<dbReference type="Pfam" id="PF00069">
    <property type="entry name" value="Pkinase"/>
    <property type="match status" value="1"/>
</dbReference>
<dbReference type="Gene3D" id="1.10.510.10">
    <property type="entry name" value="Transferase(Phosphotransferase) domain 1"/>
    <property type="match status" value="1"/>
</dbReference>
<dbReference type="InterPro" id="IPR051585">
    <property type="entry name" value="STE20_Ser/Thr_Kinases"/>
</dbReference>
<evidence type="ECO:0000256" key="6">
    <source>
        <dbReference type="ARBA" id="ARBA00022777"/>
    </source>
</evidence>
<evidence type="ECO:0000256" key="10">
    <source>
        <dbReference type="SAM" id="MobiDB-lite"/>
    </source>
</evidence>
<keyword evidence="4" id="KW-0597">Phosphoprotein</keyword>
<feature type="region of interest" description="Disordered" evidence="10">
    <location>
        <begin position="310"/>
        <end position="337"/>
    </location>
</feature>